<keyword evidence="2" id="KW-1185">Reference proteome</keyword>
<evidence type="ECO:0008006" key="3">
    <source>
        <dbReference type="Google" id="ProtNLM"/>
    </source>
</evidence>
<dbReference type="InterPro" id="IPR038512">
    <property type="entry name" value="GpU-like_sf"/>
</dbReference>
<name>A0AAV4LDP0_9BACL</name>
<comment type="caution">
    <text evidence="1">The sequence shown here is derived from an EMBL/GenBank/DDBJ whole genome shotgun (WGS) entry which is preliminary data.</text>
</comment>
<proteinExistence type="predicted"/>
<dbReference type="RefSeq" id="WP_282199117.1">
    <property type="nucleotide sequence ID" value="NZ_BOQE01000001.1"/>
</dbReference>
<dbReference type="Proteomes" id="UP001057291">
    <property type="component" value="Unassembled WGS sequence"/>
</dbReference>
<gene>
    <name evidence="1" type="ORF">DNHGIG_15080</name>
</gene>
<reference evidence="1" key="1">
    <citation type="journal article" date="2023" name="Int. J. Syst. Evol. Microbiol.">
        <title>Collibacillus ludicampi gen. nov., sp. nov., a new soil bacterium of the family Alicyclobacillaceae.</title>
        <authorList>
            <person name="Jojima T."/>
            <person name="Ioku Y."/>
            <person name="Fukuta Y."/>
            <person name="Shirasaka N."/>
            <person name="Matsumura Y."/>
            <person name="Mori M."/>
        </authorList>
    </citation>
    <scope>NUCLEOTIDE SEQUENCE</scope>
    <source>
        <strain evidence="1">TP075</strain>
    </source>
</reference>
<dbReference type="Gene3D" id="3.30.70.1700">
    <property type="entry name" value="Phage minor tail protein U"/>
    <property type="match status" value="1"/>
</dbReference>
<sequence length="162" mass="18260">MLDEILDAIIAAMKSDPKLNEVKTYHKVEGMLAGISTSVSVWVPKQRFKEYDGSYDEVDAEVHIGISVHDADIERGEQKVRALAEEIRLLLVADQRTLGGLIDNSFLSDWEYASTAADKGLMLHLAEAIWQVTYYAPRFRINTAEPVDEIEFEEDIISDSLE</sequence>
<accession>A0AAV4LDP0</accession>
<dbReference type="AlphaFoldDB" id="A0AAV4LDP0"/>
<evidence type="ECO:0000313" key="2">
    <source>
        <dbReference type="Proteomes" id="UP001057291"/>
    </source>
</evidence>
<evidence type="ECO:0000313" key="1">
    <source>
        <dbReference type="EMBL" id="GIM45959.1"/>
    </source>
</evidence>
<organism evidence="1 2">
    <name type="scientific">Collibacillus ludicampi</name>
    <dbReference type="NCBI Taxonomy" id="2771369"/>
    <lineage>
        <taxon>Bacteria</taxon>
        <taxon>Bacillati</taxon>
        <taxon>Bacillota</taxon>
        <taxon>Bacilli</taxon>
        <taxon>Bacillales</taxon>
        <taxon>Alicyclobacillaceae</taxon>
        <taxon>Collibacillus</taxon>
    </lineage>
</organism>
<protein>
    <recommendedName>
        <fullName evidence="3">Phage portal protein</fullName>
    </recommendedName>
</protein>
<dbReference type="EMBL" id="BOQE01000001">
    <property type="protein sequence ID" value="GIM45959.1"/>
    <property type="molecule type" value="Genomic_DNA"/>
</dbReference>